<keyword evidence="1" id="KW-0472">Membrane</keyword>
<proteinExistence type="predicted"/>
<keyword evidence="1" id="KW-0812">Transmembrane</keyword>
<evidence type="ECO:0000256" key="1">
    <source>
        <dbReference type="SAM" id="Phobius"/>
    </source>
</evidence>
<name>A0ABS4MH18_9LACO</name>
<comment type="caution">
    <text evidence="2">The sequence shown here is derived from an EMBL/GenBank/DDBJ whole genome shotgun (WGS) entry which is preliminary data.</text>
</comment>
<gene>
    <name evidence="2" type="ORF">J2Z60_002199</name>
</gene>
<evidence type="ECO:0000313" key="3">
    <source>
        <dbReference type="Proteomes" id="UP001519292"/>
    </source>
</evidence>
<reference evidence="2 3" key="1">
    <citation type="submission" date="2021-03" db="EMBL/GenBank/DDBJ databases">
        <title>Genomic Encyclopedia of Type Strains, Phase IV (KMG-IV): sequencing the most valuable type-strain genomes for metagenomic binning, comparative biology and taxonomic classification.</title>
        <authorList>
            <person name="Goeker M."/>
        </authorList>
    </citation>
    <scope>NUCLEOTIDE SEQUENCE [LARGE SCALE GENOMIC DNA]</scope>
    <source>
        <strain evidence="2 3">DSM 101872</strain>
    </source>
</reference>
<protein>
    <submittedName>
        <fullName evidence="2">Divalent metal cation (Fe/Co/Zn/Cd) transporter</fullName>
    </submittedName>
</protein>
<keyword evidence="3" id="KW-1185">Reference proteome</keyword>
<sequence length="60" mass="6748">MLSLLFLIFIFWLCWKLGIGLFKVVGFLVAISLIFFFAAYLLLPILALCVAIGILKLVID</sequence>
<dbReference type="EMBL" id="JAGGLU010000028">
    <property type="protein sequence ID" value="MBP2058995.1"/>
    <property type="molecule type" value="Genomic_DNA"/>
</dbReference>
<evidence type="ECO:0000313" key="2">
    <source>
        <dbReference type="EMBL" id="MBP2058995.1"/>
    </source>
</evidence>
<accession>A0ABS4MH18</accession>
<dbReference type="Proteomes" id="UP001519292">
    <property type="component" value="Unassembled WGS sequence"/>
</dbReference>
<dbReference type="RefSeq" id="WP_209687702.1">
    <property type="nucleotide sequence ID" value="NZ_JAGGLU010000028.1"/>
</dbReference>
<organism evidence="2 3">
    <name type="scientific">Lactobacillus colini</name>
    <dbReference type="NCBI Taxonomy" id="1819254"/>
    <lineage>
        <taxon>Bacteria</taxon>
        <taxon>Bacillati</taxon>
        <taxon>Bacillota</taxon>
        <taxon>Bacilli</taxon>
        <taxon>Lactobacillales</taxon>
        <taxon>Lactobacillaceae</taxon>
        <taxon>Lactobacillus</taxon>
    </lineage>
</organism>
<feature type="transmembrane region" description="Helical" evidence="1">
    <location>
        <begin position="30"/>
        <end position="59"/>
    </location>
</feature>
<keyword evidence="1" id="KW-1133">Transmembrane helix</keyword>